<name>A0ACC1MKI0_9PEZI</name>
<dbReference type="Proteomes" id="UP001143856">
    <property type="component" value="Unassembled WGS sequence"/>
</dbReference>
<accession>A0ACC1MKI0</accession>
<dbReference type="EMBL" id="JAPDGR010004802">
    <property type="protein sequence ID" value="KAJ2967159.1"/>
    <property type="molecule type" value="Genomic_DNA"/>
</dbReference>
<organism evidence="1 2">
    <name type="scientific">Xylaria curta</name>
    <dbReference type="NCBI Taxonomy" id="42375"/>
    <lineage>
        <taxon>Eukaryota</taxon>
        <taxon>Fungi</taxon>
        <taxon>Dikarya</taxon>
        <taxon>Ascomycota</taxon>
        <taxon>Pezizomycotina</taxon>
        <taxon>Sordariomycetes</taxon>
        <taxon>Xylariomycetidae</taxon>
        <taxon>Xylariales</taxon>
        <taxon>Xylariaceae</taxon>
        <taxon>Xylaria</taxon>
    </lineage>
</organism>
<comment type="caution">
    <text evidence="1">The sequence shown here is derived from an EMBL/GenBank/DDBJ whole genome shotgun (WGS) entry which is preliminary data.</text>
</comment>
<gene>
    <name evidence="1" type="ORF">NUW58_g10508</name>
</gene>
<protein>
    <submittedName>
        <fullName evidence="1">Uncharacterized protein</fullName>
    </submittedName>
</protein>
<keyword evidence="2" id="KW-1185">Reference proteome</keyword>
<sequence>MKALSVSHKGLSFKDKMALVSARWSEHQKLAKAKATTGAATGSPVPDLKRLPDSRGVINKARLLFTTALILEDILVYSALKAVLIVGKRVEVKGNEPVAISVAQASSGDVSDETRAVKETGVDFDTNDGGSK</sequence>
<evidence type="ECO:0000313" key="1">
    <source>
        <dbReference type="EMBL" id="KAJ2967159.1"/>
    </source>
</evidence>
<reference evidence="1" key="1">
    <citation type="submission" date="2022-10" db="EMBL/GenBank/DDBJ databases">
        <title>Genome Sequence of Xylaria curta.</title>
        <authorList>
            <person name="Buettner E."/>
        </authorList>
    </citation>
    <scope>NUCLEOTIDE SEQUENCE</scope>
    <source>
        <strain evidence="1">Babe10</strain>
    </source>
</reference>
<proteinExistence type="predicted"/>
<evidence type="ECO:0000313" key="2">
    <source>
        <dbReference type="Proteomes" id="UP001143856"/>
    </source>
</evidence>